<dbReference type="GO" id="GO:0005737">
    <property type="term" value="C:cytoplasm"/>
    <property type="evidence" value="ECO:0000318"/>
    <property type="project" value="GO_Central"/>
</dbReference>
<comment type="similarity">
    <text evidence="1 4">Belongs to the UDP-glycosyltransferase family.</text>
</comment>
<dbReference type="EMBL" id="MNCJ02000317">
    <property type="protein sequence ID" value="KAF5817409.1"/>
    <property type="molecule type" value="Genomic_DNA"/>
</dbReference>
<reference evidence="7 9" key="1">
    <citation type="journal article" date="2017" name="Nature">
        <title>The sunflower genome provides insights into oil metabolism, flowering and Asterid evolution.</title>
        <authorList>
            <person name="Badouin H."/>
            <person name="Gouzy J."/>
            <person name="Grassa C.J."/>
            <person name="Murat F."/>
            <person name="Staton S.E."/>
            <person name="Cottret L."/>
            <person name="Lelandais-Briere C."/>
            <person name="Owens G.L."/>
            <person name="Carrere S."/>
            <person name="Mayjonade B."/>
            <person name="Legrand L."/>
            <person name="Gill N."/>
            <person name="Kane N.C."/>
            <person name="Bowers J.E."/>
            <person name="Hubner S."/>
            <person name="Bellec A."/>
            <person name="Berard A."/>
            <person name="Berges H."/>
            <person name="Blanchet N."/>
            <person name="Boniface M.C."/>
            <person name="Brunel D."/>
            <person name="Catrice O."/>
            <person name="Chaidir N."/>
            <person name="Claudel C."/>
            <person name="Donnadieu C."/>
            <person name="Faraut T."/>
            <person name="Fievet G."/>
            <person name="Helmstetter N."/>
            <person name="King M."/>
            <person name="Knapp S.J."/>
            <person name="Lai Z."/>
            <person name="Le Paslier M.C."/>
            <person name="Lippi Y."/>
            <person name="Lorenzon L."/>
            <person name="Mandel J.R."/>
            <person name="Marage G."/>
            <person name="Marchand G."/>
            <person name="Marquand E."/>
            <person name="Bret-Mestries E."/>
            <person name="Morien E."/>
            <person name="Nambeesan S."/>
            <person name="Nguyen T."/>
            <person name="Pegot-Espagnet P."/>
            <person name="Pouilly N."/>
            <person name="Raftis F."/>
            <person name="Sallet E."/>
            <person name="Schiex T."/>
            <person name="Thomas J."/>
            <person name="Vandecasteele C."/>
            <person name="Vares D."/>
            <person name="Vear F."/>
            <person name="Vautrin S."/>
            <person name="Crespi M."/>
            <person name="Mangin B."/>
            <person name="Burke J.M."/>
            <person name="Salse J."/>
            <person name="Munos S."/>
            <person name="Vincourt P."/>
            <person name="Rieseberg L.H."/>
            <person name="Langlade N.B."/>
        </authorList>
    </citation>
    <scope>NUCLEOTIDE SEQUENCE [LARGE SCALE GENOMIC DNA]</scope>
    <source>
        <strain evidence="9">cv. SF193</strain>
        <tissue evidence="7">Leaves</tissue>
    </source>
</reference>
<evidence type="ECO:0000256" key="4">
    <source>
        <dbReference type="RuleBase" id="RU003718"/>
    </source>
</evidence>
<accession>A0A251VDD0</accession>
<keyword evidence="6" id="KW-0472">Membrane</keyword>
<evidence type="ECO:0000256" key="2">
    <source>
        <dbReference type="ARBA" id="ARBA00022676"/>
    </source>
</evidence>
<evidence type="ECO:0000256" key="3">
    <source>
        <dbReference type="ARBA" id="ARBA00022679"/>
    </source>
</evidence>
<evidence type="ECO:0000256" key="1">
    <source>
        <dbReference type="ARBA" id="ARBA00009995"/>
    </source>
</evidence>
<dbReference type="Gramene" id="mRNA:HanXRQr2_Chr02g0052671">
    <property type="protein sequence ID" value="mRNA:HanXRQr2_Chr02g0052671"/>
    <property type="gene ID" value="HanXRQr2_Chr02g0052671"/>
</dbReference>
<evidence type="ECO:0000256" key="5">
    <source>
        <dbReference type="RuleBase" id="RU362057"/>
    </source>
</evidence>
<dbReference type="EMBL" id="CM007891">
    <property type="protein sequence ID" value="OTG33628.1"/>
    <property type="molecule type" value="Genomic_DNA"/>
</dbReference>
<dbReference type="InParanoid" id="A0A251VDD0"/>
<dbReference type="FunFam" id="3.40.50.2000:FF:000065">
    <property type="entry name" value="Glycosyltransferase"/>
    <property type="match status" value="1"/>
</dbReference>
<dbReference type="PROSITE" id="PS00375">
    <property type="entry name" value="UDPGT"/>
    <property type="match status" value="1"/>
</dbReference>
<sequence>MDAVPITDQKKPHVVFIPFPAQSHIKCMLKLARLLHHKGLHITFINTESNHRRLFKHGGSHGLDGIPGFEFKTVPDGLPSNSDDETDQPTQTPEEVSLYLLSHFLDSFLDLVAGLEVPPSCIICDGFMTFANTIYAAEKLKIPIVLYWTMAACGFMAYYLAKVLFDKGLVPLKDESYLTNGYTDTLIEIPGMEQVRLKDLPEHILATKPDDPPLHWIVESARKADKVSHMIIHTFDELEAPLIKEIKSIFPHTFTVGPQQLLLNHISEKEAKKSNFNGHSLWKEEPECVQWLESKEPDSVVYVNFGSLAVMSIQDLIEFGWGLVNSNHYFLWIIRADLVDGKPVVLPQELKDVINKRGFIASWCSQEEVLNHPSVGGFLTHGGWGSVIESLSAGVPMVCRPFSHDQKVNCRQMCQEWEVGMEIEGDVKRDEVEKLVRALMAGLEGKRMRKKAMEWKKTAEIATDSNGSSSLNVEKLVKEITIWSRN</sequence>
<gene>
    <name evidence="8" type="ORF">HannXRQ_Chr02g0036791</name>
    <name evidence="7" type="ORF">HanXRQr2_Chr02g0052671</name>
</gene>
<dbReference type="Pfam" id="PF00201">
    <property type="entry name" value="UDPGT"/>
    <property type="match status" value="1"/>
</dbReference>
<dbReference type="OMA" id="ICKEWRV"/>
<dbReference type="CDD" id="cd03784">
    <property type="entry name" value="GT1_Gtf-like"/>
    <property type="match status" value="1"/>
</dbReference>
<keyword evidence="6" id="KW-1133">Transmembrane helix</keyword>
<evidence type="ECO:0000313" key="7">
    <source>
        <dbReference type="EMBL" id="KAF5817409.1"/>
    </source>
</evidence>
<dbReference type="PANTHER" id="PTHR11926:SF1551">
    <property type="entry name" value="GLYCOSYLTRANSFERASE"/>
    <property type="match status" value="1"/>
</dbReference>
<dbReference type="InterPro" id="IPR035595">
    <property type="entry name" value="UDP_glycos_trans_CS"/>
</dbReference>
<keyword evidence="3 4" id="KW-0808">Transferase</keyword>
<dbReference type="SUPFAM" id="SSF53756">
    <property type="entry name" value="UDP-Glycosyltransferase/glycogen phosphorylase"/>
    <property type="match status" value="1"/>
</dbReference>
<organism evidence="8 9">
    <name type="scientific">Helianthus annuus</name>
    <name type="common">Common sunflower</name>
    <dbReference type="NCBI Taxonomy" id="4232"/>
    <lineage>
        <taxon>Eukaryota</taxon>
        <taxon>Viridiplantae</taxon>
        <taxon>Streptophyta</taxon>
        <taxon>Embryophyta</taxon>
        <taxon>Tracheophyta</taxon>
        <taxon>Spermatophyta</taxon>
        <taxon>Magnoliopsida</taxon>
        <taxon>eudicotyledons</taxon>
        <taxon>Gunneridae</taxon>
        <taxon>Pentapetalae</taxon>
        <taxon>asterids</taxon>
        <taxon>campanulids</taxon>
        <taxon>Asterales</taxon>
        <taxon>Asteraceae</taxon>
        <taxon>Asteroideae</taxon>
        <taxon>Heliantheae alliance</taxon>
        <taxon>Heliantheae</taxon>
        <taxon>Helianthus</taxon>
    </lineage>
</organism>
<reference evidence="7" key="3">
    <citation type="submission" date="2020-06" db="EMBL/GenBank/DDBJ databases">
        <title>Helianthus annuus Genome sequencing and assembly Release 2.</title>
        <authorList>
            <person name="Gouzy J."/>
            <person name="Langlade N."/>
            <person name="Munos S."/>
        </authorList>
    </citation>
    <scope>NUCLEOTIDE SEQUENCE</scope>
    <source>
        <tissue evidence="7">Leaves</tissue>
    </source>
</reference>
<dbReference type="PANTHER" id="PTHR11926">
    <property type="entry name" value="GLUCOSYL/GLUCURONOSYL TRANSFERASES"/>
    <property type="match status" value="1"/>
</dbReference>
<dbReference type="GO" id="GO:0080043">
    <property type="term" value="F:quercetin 3-O-glucosyltransferase activity"/>
    <property type="evidence" value="ECO:0000318"/>
    <property type="project" value="GO_Central"/>
</dbReference>
<dbReference type="Gene3D" id="3.40.50.2000">
    <property type="entry name" value="Glycogen Phosphorylase B"/>
    <property type="match status" value="2"/>
</dbReference>
<dbReference type="InterPro" id="IPR002213">
    <property type="entry name" value="UDP_glucos_trans"/>
</dbReference>
<feature type="transmembrane region" description="Helical" evidence="6">
    <location>
        <begin position="144"/>
        <end position="161"/>
    </location>
</feature>
<keyword evidence="6" id="KW-0812">Transmembrane</keyword>
<dbReference type="OrthoDB" id="5835829at2759"/>
<evidence type="ECO:0000256" key="6">
    <source>
        <dbReference type="SAM" id="Phobius"/>
    </source>
</evidence>
<dbReference type="GO" id="GO:0080044">
    <property type="term" value="F:quercetin 7-O-glucosyltransferase activity"/>
    <property type="evidence" value="ECO:0000318"/>
    <property type="project" value="GO_Central"/>
</dbReference>
<protein>
    <recommendedName>
        <fullName evidence="5">Glycosyltransferase</fullName>
        <ecNumber evidence="5">2.4.1.-</ecNumber>
    </recommendedName>
</protein>
<keyword evidence="9" id="KW-1185">Reference proteome</keyword>
<name>A0A251VDD0_HELAN</name>
<proteinExistence type="inferred from homology"/>
<keyword evidence="2 4" id="KW-0328">Glycosyltransferase</keyword>
<reference evidence="8" key="2">
    <citation type="submission" date="2017-02" db="EMBL/GenBank/DDBJ databases">
        <title>Sunflower complete genome.</title>
        <authorList>
            <person name="Langlade N."/>
            <person name="Munos S."/>
        </authorList>
    </citation>
    <scope>NUCLEOTIDE SEQUENCE [LARGE SCALE GENOMIC DNA]</scope>
    <source>
        <tissue evidence="8">Leaves</tissue>
    </source>
</reference>
<evidence type="ECO:0000313" key="9">
    <source>
        <dbReference type="Proteomes" id="UP000215914"/>
    </source>
</evidence>
<evidence type="ECO:0000313" key="8">
    <source>
        <dbReference type="EMBL" id="OTG33628.1"/>
    </source>
</evidence>
<dbReference type="EC" id="2.4.1.-" evidence="5"/>
<dbReference type="AlphaFoldDB" id="A0A251VDD0"/>
<dbReference type="FunFam" id="3.40.50.2000:FF:000027">
    <property type="entry name" value="Glycosyltransferase"/>
    <property type="match status" value="1"/>
</dbReference>
<dbReference type="Proteomes" id="UP000215914">
    <property type="component" value="Chromosome 2"/>
</dbReference>